<dbReference type="OrthoDB" id="1002412at2759"/>
<keyword evidence="1" id="KW-0548">Nucleotidyltransferase</keyword>
<keyword evidence="1" id="KW-0808">Transferase</keyword>
<dbReference type="Proteomes" id="UP000245207">
    <property type="component" value="Unassembled WGS sequence"/>
</dbReference>
<reference evidence="1 2" key="1">
    <citation type="journal article" date="2018" name="Mol. Plant">
        <title>The genome of Artemisia annua provides insight into the evolution of Asteraceae family and artemisinin biosynthesis.</title>
        <authorList>
            <person name="Shen Q."/>
            <person name="Zhang L."/>
            <person name="Liao Z."/>
            <person name="Wang S."/>
            <person name="Yan T."/>
            <person name="Shi P."/>
            <person name="Liu M."/>
            <person name="Fu X."/>
            <person name="Pan Q."/>
            <person name="Wang Y."/>
            <person name="Lv Z."/>
            <person name="Lu X."/>
            <person name="Zhang F."/>
            <person name="Jiang W."/>
            <person name="Ma Y."/>
            <person name="Chen M."/>
            <person name="Hao X."/>
            <person name="Li L."/>
            <person name="Tang Y."/>
            <person name="Lv G."/>
            <person name="Zhou Y."/>
            <person name="Sun X."/>
            <person name="Brodelius P.E."/>
            <person name="Rose J.K.C."/>
            <person name="Tang K."/>
        </authorList>
    </citation>
    <scope>NUCLEOTIDE SEQUENCE [LARGE SCALE GENOMIC DNA]</scope>
    <source>
        <strain evidence="2">cv. Huhao1</strain>
        <tissue evidence="1">Leaf</tissue>
    </source>
</reference>
<sequence>MSTITDHRPILLKEYEVDYGPFPFWFFHSWLDMEGFHKLAVDTWKNDGIVEPEPKYMGAILSSIKCLKQKGIDLLPLSIRKIGNGISIQFWEDIWCGDKPLKVQFPRVYLLDKDRCCNIVSRLSLPDWNNVLRRQPRGGVESCQFLALQSVIRDVVLSDKEDSWKWSLDVSVGFSVSSILLVFLVICRRSKKNGGWESG</sequence>
<dbReference type="GO" id="GO:0003964">
    <property type="term" value="F:RNA-directed DNA polymerase activity"/>
    <property type="evidence" value="ECO:0007669"/>
    <property type="project" value="UniProtKB-KW"/>
</dbReference>
<comment type="caution">
    <text evidence="1">The sequence shown here is derived from an EMBL/GenBank/DDBJ whole genome shotgun (WGS) entry which is preliminary data.</text>
</comment>
<dbReference type="PANTHER" id="PTHR36617">
    <property type="entry name" value="PROTEIN, PUTATIVE-RELATED"/>
    <property type="match status" value="1"/>
</dbReference>
<evidence type="ECO:0000313" key="2">
    <source>
        <dbReference type="Proteomes" id="UP000245207"/>
    </source>
</evidence>
<gene>
    <name evidence="1" type="ORF">CTI12_AA268880</name>
</gene>
<proteinExistence type="predicted"/>
<dbReference type="EMBL" id="PKPP01002844">
    <property type="protein sequence ID" value="PWA72777.1"/>
    <property type="molecule type" value="Genomic_DNA"/>
</dbReference>
<dbReference type="AlphaFoldDB" id="A0A2U1NGX7"/>
<evidence type="ECO:0000313" key="1">
    <source>
        <dbReference type="EMBL" id="PWA72777.1"/>
    </source>
</evidence>
<dbReference type="PANTHER" id="PTHR36617:SF15">
    <property type="entry name" value="REVERSE TRANSCRIPTASE ZINC-BINDING DOMAIN-CONTAINING PROTEIN"/>
    <property type="match status" value="1"/>
</dbReference>
<keyword evidence="1" id="KW-0695">RNA-directed DNA polymerase</keyword>
<keyword evidence="2" id="KW-1185">Reference proteome</keyword>
<accession>A0A2U1NGX7</accession>
<organism evidence="1 2">
    <name type="scientific">Artemisia annua</name>
    <name type="common">Sweet wormwood</name>
    <dbReference type="NCBI Taxonomy" id="35608"/>
    <lineage>
        <taxon>Eukaryota</taxon>
        <taxon>Viridiplantae</taxon>
        <taxon>Streptophyta</taxon>
        <taxon>Embryophyta</taxon>
        <taxon>Tracheophyta</taxon>
        <taxon>Spermatophyta</taxon>
        <taxon>Magnoliopsida</taxon>
        <taxon>eudicotyledons</taxon>
        <taxon>Gunneridae</taxon>
        <taxon>Pentapetalae</taxon>
        <taxon>asterids</taxon>
        <taxon>campanulids</taxon>
        <taxon>Asterales</taxon>
        <taxon>Asteraceae</taxon>
        <taxon>Asteroideae</taxon>
        <taxon>Anthemideae</taxon>
        <taxon>Artemisiinae</taxon>
        <taxon>Artemisia</taxon>
    </lineage>
</organism>
<protein>
    <submittedName>
        <fullName evidence="1">RNA-directed DNA polymerase, eukaryota, Reverse transcriptase zinc-binding domain protein</fullName>
    </submittedName>
</protein>
<name>A0A2U1NGX7_ARTAN</name>